<evidence type="ECO:0008006" key="8">
    <source>
        <dbReference type="Google" id="ProtNLM"/>
    </source>
</evidence>
<dbReference type="STRING" id="1324350.AOY20_10325"/>
<evidence type="ECO:0000313" key="6">
    <source>
        <dbReference type="EMBL" id="ALH95894.1"/>
    </source>
</evidence>
<evidence type="ECO:0000256" key="5">
    <source>
        <dbReference type="ARBA" id="ARBA00023237"/>
    </source>
</evidence>
<dbReference type="InterPro" id="IPR010583">
    <property type="entry name" value="MipA"/>
</dbReference>
<evidence type="ECO:0000256" key="3">
    <source>
        <dbReference type="ARBA" id="ARBA00022729"/>
    </source>
</evidence>
<dbReference type="Proteomes" id="UP000064939">
    <property type="component" value="Chromosome"/>
</dbReference>
<comment type="subcellular location">
    <subcellularLocation>
        <location evidence="1">Cell outer membrane</location>
    </subcellularLocation>
</comment>
<sequence>MLDLNISPYQFVEKKYNFGFKPVVFYDDDTFYSEGDEVGVYLYQDDQNEFRINAYYDGLEFVPTDEYQNLNKRKWSILAGASYMRITSYGGFKLQIAKDILSRHNGMVLTTSYLAEIKSNLWTFYPEFGLKRNDQKYNEYYYGIYGGGENNVGNYNPESSVNPYMSLNGIYFVNNKWNIIFGFEFNYLTNQLFESPIVNKRLEYDFSLGALYSF</sequence>
<gene>
    <name evidence="6" type="ORF">AOY20_10325</name>
</gene>
<accession>A0A0N9W053</accession>
<comment type="similarity">
    <text evidence="2">Belongs to the MipA/OmpV family.</text>
</comment>
<protein>
    <recommendedName>
        <fullName evidence="8">MltA-interacting protein MipA</fullName>
    </recommendedName>
</protein>
<evidence type="ECO:0000313" key="7">
    <source>
        <dbReference type="Proteomes" id="UP000064939"/>
    </source>
</evidence>
<dbReference type="Pfam" id="PF06629">
    <property type="entry name" value="MipA"/>
    <property type="match status" value="1"/>
</dbReference>
<dbReference type="PANTHER" id="PTHR38776">
    <property type="entry name" value="MLTA-INTERACTING PROTEIN-RELATED"/>
    <property type="match status" value="1"/>
</dbReference>
<reference evidence="6 7" key="1">
    <citation type="journal article" date="2015" name="Int. J. Syst. Evol. Microbiol.">
        <title>Acinetobacter equi sp. nov. isolated from horse faeces.</title>
        <authorList>
            <person name="Poppel M.T."/>
            <person name="Skiebe E."/>
            <person name="Laue M."/>
            <person name="Bergmann H."/>
            <person name="Ebersberger I."/>
            <person name="Garn T."/>
            <person name="Fruth A."/>
            <person name="Baumgardt S."/>
            <person name="Busse H.J."/>
            <person name="Wilharm G."/>
        </authorList>
    </citation>
    <scope>NUCLEOTIDE SEQUENCE [LARGE SCALE GENOMIC DNA]</scope>
    <source>
        <strain evidence="6 7">114</strain>
    </source>
</reference>
<keyword evidence="7" id="KW-1185">Reference proteome</keyword>
<dbReference type="GO" id="GO:0009279">
    <property type="term" value="C:cell outer membrane"/>
    <property type="evidence" value="ECO:0007669"/>
    <property type="project" value="UniProtKB-SubCell"/>
</dbReference>
<organism evidence="6 7">
    <name type="scientific">Acinetobacter equi</name>
    <dbReference type="NCBI Taxonomy" id="1324350"/>
    <lineage>
        <taxon>Bacteria</taxon>
        <taxon>Pseudomonadati</taxon>
        <taxon>Pseudomonadota</taxon>
        <taxon>Gammaproteobacteria</taxon>
        <taxon>Moraxellales</taxon>
        <taxon>Moraxellaceae</taxon>
        <taxon>Acinetobacter</taxon>
    </lineage>
</organism>
<dbReference type="AlphaFoldDB" id="A0A0N9W053"/>
<dbReference type="GO" id="GO:0009252">
    <property type="term" value="P:peptidoglycan biosynthetic process"/>
    <property type="evidence" value="ECO:0007669"/>
    <property type="project" value="TreeGrafter"/>
</dbReference>
<evidence type="ECO:0000256" key="2">
    <source>
        <dbReference type="ARBA" id="ARBA00005722"/>
    </source>
</evidence>
<dbReference type="PANTHER" id="PTHR38776:SF1">
    <property type="entry name" value="MLTA-INTERACTING PROTEIN-RELATED"/>
    <property type="match status" value="1"/>
</dbReference>
<name>A0A0N9W053_9GAMM</name>
<dbReference type="KEGG" id="aei:AOY20_10325"/>
<dbReference type="EMBL" id="CP012808">
    <property type="protein sequence ID" value="ALH95894.1"/>
    <property type="molecule type" value="Genomic_DNA"/>
</dbReference>
<keyword evidence="5" id="KW-0998">Cell outer membrane</keyword>
<keyword evidence="3" id="KW-0732">Signal</keyword>
<keyword evidence="4" id="KW-0472">Membrane</keyword>
<proteinExistence type="inferred from homology"/>
<evidence type="ECO:0000256" key="4">
    <source>
        <dbReference type="ARBA" id="ARBA00023136"/>
    </source>
</evidence>
<evidence type="ECO:0000256" key="1">
    <source>
        <dbReference type="ARBA" id="ARBA00004442"/>
    </source>
</evidence>